<evidence type="ECO:0000313" key="2">
    <source>
        <dbReference type="Ensembl" id="ENSOMEP00000012656.1"/>
    </source>
</evidence>
<evidence type="ECO:0000259" key="1">
    <source>
        <dbReference type="PROSITE" id="PS50041"/>
    </source>
</evidence>
<dbReference type="Pfam" id="PF00059">
    <property type="entry name" value="Lectin_C"/>
    <property type="match status" value="1"/>
</dbReference>
<dbReference type="InterPro" id="IPR001304">
    <property type="entry name" value="C-type_lectin-like"/>
</dbReference>
<dbReference type="PANTHER" id="PTHR45784">
    <property type="entry name" value="C-TYPE LECTIN DOMAIN FAMILY 20 MEMBER A-RELATED"/>
    <property type="match status" value="1"/>
</dbReference>
<organism evidence="2 3">
    <name type="scientific">Oryzias melastigma</name>
    <name type="common">Marine medaka</name>
    <dbReference type="NCBI Taxonomy" id="30732"/>
    <lineage>
        <taxon>Eukaryota</taxon>
        <taxon>Metazoa</taxon>
        <taxon>Chordata</taxon>
        <taxon>Craniata</taxon>
        <taxon>Vertebrata</taxon>
        <taxon>Euteleostomi</taxon>
        <taxon>Actinopterygii</taxon>
        <taxon>Neopterygii</taxon>
        <taxon>Teleostei</taxon>
        <taxon>Neoteleostei</taxon>
        <taxon>Acanthomorphata</taxon>
        <taxon>Ovalentaria</taxon>
        <taxon>Atherinomorphae</taxon>
        <taxon>Beloniformes</taxon>
        <taxon>Adrianichthyidae</taxon>
        <taxon>Oryziinae</taxon>
        <taxon>Oryzias</taxon>
    </lineage>
</organism>
<dbReference type="Gene3D" id="3.10.100.10">
    <property type="entry name" value="Mannose-Binding Protein A, subunit A"/>
    <property type="match status" value="1"/>
</dbReference>
<dbReference type="InterPro" id="IPR016187">
    <property type="entry name" value="CTDL_fold"/>
</dbReference>
<name>A0A3B3C3Y4_ORYME</name>
<dbReference type="InterPro" id="IPR016186">
    <property type="entry name" value="C-type_lectin-like/link_sf"/>
</dbReference>
<dbReference type="Proteomes" id="UP000261560">
    <property type="component" value="Unplaced"/>
</dbReference>
<dbReference type="PANTHER" id="PTHR45784:SF3">
    <property type="entry name" value="C-TYPE LECTIN DOMAIN FAMILY 4 MEMBER K-LIKE-RELATED"/>
    <property type="match status" value="1"/>
</dbReference>
<dbReference type="Ensembl" id="ENSOMET00000020090.1">
    <property type="protein sequence ID" value="ENSOMEP00000012656.1"/>
    <property type="gene ID" value="ENSOMEG00000014055.1"/>
</dbReference>
<dbReference type="STRING" id="30732.ENSOMEP00000012656"/>
<keyword evidence="3" id="KW-1185">Reference proteome</keyword>
<reference evidence="2" key="2">
    <citation type="submission" date="2025-09" db="UniProtKB">
        <authorList>
            <consortium name="Ensembl"/>
        </authorList>
    </citation>
    <scope>IDENTIFICATION</scope>
</reference>
<accession>A0A3B3C3Y4</accession>
<dbReference type="AlphaFoldDB" id="A0A3B3C3Y4"/>
<dbReference type="SUPFAM" id="SSF56436">
    <property type="entry name" value="C-type lectin-like"/>
    <property type="match status" value="1"/>
</dbReference>
<sequence length="159" mass="19028">MSFSKYVHPVLNFLQHIFILSSCLLTRQYHYVGQSLNWTEAQTYCRQKYTDLATIETSEEMDKVMNIVSSAGYSSYFWTGLYSSINWRWSDGFKGSYYSSFNYNYNYWSSEDSFNSRGDQICMIVYWHSQHHHWSDSSCSSLFPFERYRLDEALFCETY</sequence>
<proteinExistence type="predicted"/>
<evidence type="ECO:0000313" key="3">
    <source>
        <dbReference type="Proteomes" id="UP000261560"/>
    </source>
</evidence>
<protein>
    <recommendedName>
        <fullName evidence="1">C-type lectin domain-containing protein</fullName>
    </recommendedName>
</protein>
<dbReference type="PaxDb" id="30732-ENSOMEP00000012656"/>
<dbReference type="SMART" id="SM00034">
    <property type="entry name" value="CLECT"/>
    <property type="match status" value="1"/>
</dbReference>
<dbReference type="GeneTree" id="ENSGT00940000175203"/>
<dbReference type="PROSITE" id="PS50041">
    <property type="entry name" value="C_TYPE_LECTIN_2"/>
    <property type="match status" value="1"/>
</dbReference>
<reference evidence="2" key="1">
    <citation type="submission" date="2025-08" db="UniProtKB">
        <authorList>
            <consortium name="Ensembl"/>
        </authorList>
    </citation>
    <scope>IDENTIFICATION</scope>
</reference>
<feature type="domain" description="C-type lectin" evidence="1">
    <location>
        <begin position="29"/>
        <end position="145"/>
    </location>
</feature>
<dbReference type="PROSITE" id="PS51257">
    <property type="entry name" value="PROKAR_LIPOPROTEIN"/>
    <property type="match status" value="1"/>
</dbReference>
<dbReference type="OMA" id="DEALFCE"/>